<keyword evidence="2" id="KW-1185">Reference proteome</keyword>
<organism evidence="1 2">
    <name type="scientific">Sphingomonas glacialis</name>
    <dbReference type="NCBI Taxonomy" id="658225"/>
    <lineage>
        <taxon>Bacteria</taxon>
        <taxon>Pseudomonadati</taxon>
        <taxon>Pseudomonadota</taxon>
        <taxon>Alphaproteobacteria</taxon>
        <taxon>Sphingomonadales</taxon>
        <taxon>Sphingomonadaceae</taxon>
        <taxon>Sphingomonas</taxon>
    </lineage>
</organism>
<reference evidence="1 2" key="1">
    <citation type="journal article" date="2019" name="Environ. Microbiol.">
        <title>Species interactions and distinct microbial communities in high Arctic permafrost affected cryosols are associated with the CH4 and CO2 gas fluxes.</title>
        <authorList>
            <person name="Altshuler I."/>
            <person name="Hamel J."/>
            <person name="Turney S."/>
            <person name="Magnuson E."/>
            <person name="Levesque R."/>
            <person name="Greer C."/>
            <person name="Whyte L.G."/>
        </authorList>
    </citation>
    <scope>NUCLEOTIDE SEQUENCE [LARGE SCALE GENOMIC DNA]</scope>
    <source>
        <strain evidence="1 2">E6.1</strain>
    </source>
</reference>
<protein>
    <submittedName>
        <fullName evidence="1">Uncharacterized protein</fullName>
    </submittedName>
</protein>
<dbReference type="AlphaFoldDB" id="A0A502FZ39"/>
<evidence type="ECO:0000313" key="1">
    <source>
        <dbReference type="EMBL" id="TPG54610.1"/>
    </source>
</evidence>
<dbReference type="Proteomes" id="UP000319931">
    <property type="component" value="Unassembled WGS sequence"/>
</dbReference>
<proteinExistence type="predicted"/>
<gene>
    <name evidence="1" type="ORF">EAH76_08205</name>
</gene>
<comment type="caution">
    <text evidence="1">The sequence shown here is derived from an EMBL/GenBank/DDBJ whole genome shotgun (WGS) entry which is preliminary data.</text>
</comment>
<dbReference type="EMBL" id="RCZC01000002">
    <property type="protein sequence ID" value="TPG54610.1"/>
    <property type="molecule type" value="Genomic_DNA"/>
</dbReference>
<sequence>MVLAAVIGSRTSGRLALDAHSANERRESVAAAAAATQSLPFARPSALPDFRDSRIEATMVQHWSANL</sequence>
<evidence type="ECO:0000313" key="2">
    <source>
        <dbReference type="Proteomes" id="UP000319931"/>
    </source>
</evidence>
<accession>A0A502FZ39</accession>
<name>A0A502FZ39_9SPHN</name>